<comment type="caution">
    <text evidence="4">The sequence shown here is derived from an EMBL/GenBank/DDBJ whole genome shotgun (WGS) entry which is preliminary data.</text>
</comment>
<accession>A0A9D1SI71</accession>
<evidence type="ECO:0000313" key="5">
    <source>
        <dbReference type="Proteomes" id="UP000824094"/>
    </source>
</evidence>
<organism evidence="4 5">
    <name type="scientific">Candidatus Stercoripulliclostridium merdigallinarum</name>
    <dbReference type="NCBI Taxonomy" id="2840951"/>
    <lineage>
        <taxon>Bacteria</taxon>
        <taxon>Bacillati</taxon>
        <taxon>Bacillota</taxon>
        <taxon>Clostridia</taxon>
        <taxon>Eubacteriales</taxon>
        <taxon>Candidatus Stercoripulliclostridium</taxon>
    </lineage>
</organism>
<feature type="region of interest" description="Disordered" evidence="1">
    <location>
        <begin position="162"/>
        <end position="188"/>
    </location>
</feature>
<evidence type="ECO:0000256" key="1">
    <source>
        <dbReference type="SAM" id="MobiDB-lite"/>
    </source>
</evidence>
<reference evidence="4" key="1">
    <citation type="submission" date="2020-10" db="EMBL/GenBank/DDBJ databases">
        <authorList>
            <person name="Gilroy R."/>
        </authorList>
    </citation>
    <scope>NUCLEOTIDE SEQUENCE</scope>
    <source>
        <strain evidence="4">18911</strain>
    </source>
</reference>
<sequence length="219" mass="23997">MKAFIAAIFIMLFGLTGTAYADGTPHVKVEGEVWLTDTAGVRLFLLPEGYYVRINNLDESFYYLTFNGVSGKVDKTTVVTVGYHAEAPGTKKEIAISDDFGEFSAINLKSKPDITSESVAEVPIDGTIAFIGEYPAEELWYYVSYGDVYGYIRADRTSMPTPDYPVFVPEPEPDAPASTTPEGTSEPEGEESTLLKIVLIAALVIPAIALIVFLFKRNR</sequence>
<dbReference type="Proteomes" id="UP000824094">
    <property type="component" value="Unassembled WGS sequence"/>
</dbReference>
<feature type="signal peptide" evidence="3">
    <location>
        <begin position="1"/>
        <end position="21"/>
    </location>
</feature>
<evidence type="ECO:0000256" key="2">
    <source>
        <dbReference type="SAM" id="Phobius"/>
    </source>
</evidence>
<evidence type="ECO:0000313" key="4">
    <source>
        <dbReference type="EMBL" id="HIU60890.1"/>
    </source>
</evidence>
<gene>
    <name evidence="4" type="ORF">IAB05_05820</name>
</gene>
<feature type="chain" id="PRO_5038669536" description="SH3 domain-containing protein" evidence="3">
    <location>
        <begin position="22"/>
        <end position="219"/>
    </location>
</feature>
<proteinExistence type="predicted"/>
<protein>
    <recommendedName>
        <fullName evidence="6">SH3 domain-containing protein</fullName>
    </recommendedName>
</protein>
<feature type="transmembrane region" description="Helical" evidence="2">
    <location>
        <begin position="194"/>
        <end position="215"/>
    </location>
</feature>
<evidence type="ECO:0008006" key="6">
    <source>
        <dbReference type="Google" id="ProtNLM"/>
    </source>
</evidence>
<keyword evidence="2" id="KW-0472">Membrane</keyword>
<keyword evidence="3" id="KW-0732">Signal</keyword>
<evidence type="ECO:0000256" key="3">
    <source>
        <dbReference type="SAM" id="SignalP"/>
    </source>
</evidence>
<dbReference type="Gene3D" id="2.30.30.40">
    <property type="entry name" value="SH3 Domains"/>
    <property type="match status" value="1"/>
</dbReference>
<keyword evidence="2" id="KW-1133">Transmembrane helix</keyword>
<feature type="non-terminal residue" evidence="4">
    <location>
        <position position="219"/>
    </location>
</feature>
<name>A0A9D1SI71_9FIRM</name>
<dbReference type="EMBL" id="DVNF01000171">
    <property type="protein sequence ID" value="HIU60890.1"/>
    <property type="molecule type" value="Genomic_DNA"/>
</dbReference>
<reference evidence="4" key="2">
    <citation type="journal article" date="2021" name="PeerJ">
        <title>Extensive microbial diversity within the chicken gut microbiome revealed by metagenomics and culture.</title>
        <authorList>
            <person name="Gilroy R."/>
            <person name="Ravi A."/>
            <person name="Getino M."/>
            <person name="Pursley I."/>
            <person name="Horton D.L."/>
            <person name="Alikhan N.F."/>
            <person name="Baker D."/>
            <person name="Gharbi K."/>
            <person name="Hall N."/>
            <person name="Watson M."/>
            <person name="Adriaenssens E.M."/>
            <person name="Foster-Nyarko E."/>
            <person name="Jarju S."/>
            <person name="Secka A."/>
            <person name="Antonio M."/>
            <person name="Oren A."/>
            <person name="Chaudhuri R.R."/>
            <person name="La Ragione R."/>
            <person name="Hildebrand F."/>
            <person name="Pallen M.J."/>
        </authorList>
    </citation>
    <scope>NUCLEOTIDE SEQUENCE</scope>
    <source>
        <strain evidence="4">18911</strain>
    </source>
</reference>
<keyword evidence="2" id="KW-0812">Transmembrane</keyword>
<dbReference type="AlphaFoldDB" id="A0A9D1SI71"/>